<accession>A0ABV6B403</accession>
<sequence>MWVRQEDEGTGDSLYYAAFVVGMACLWLLRPLALSLFVWASSMIMLSVLWSRLLRALRRRPRPFCSKAHVTVRATGLNIDGLGFVPWEEITHFSETGDQNGVVLVNCTGPYALYLSACFSDPWNSGKAGDLLRAMDVYHVRQLSGQA</sequence>
<evidence type="ECO:0000313" key="2">
    <source>
        <dbReference type="EMBL" id="MFB9993128.1"/>
    </source>
</evidence>
<organism evidence="2 3">
    <name type="scientific">Deinococcus oregonensis</name>
    <dbReference type="NCBI Taxonomy" id="1805970"/>
    <lineage>
        <taxon>Bacteria</taxon>
        <taxon>Thermotogati</taxon>
        <taxon>Deinococcota</taxon>
        <taxon>Deinococci</taxon>
        <taxon>Deinococcales</taxon>
        <taxon>Deinococcaceae</taxon>
        <taxon>Deinococcus</taxon>
    </lineage>
</organism>
<dbReference type="RefSeq" id="WP_380011341.1">
    <property type="nucleotide sequence ID" value="NZ_JBHLYR010000045.1"/>
</dbReference>
<evidence type="ECO:0000313" key="3">
    <source>
        <dbReference type="Proteomes" id="UP001589733"/>
    </source>
</evidence>
<evidence type="ECO:0008006" key="4">
    <source>
        <dbReference type="Google" id="ProtNLM"/>
    </source>
</evidence>
<reference evidence="2 3" key="1">
    <citation type="submission" date="2024-09" db="EMBL/GenBank/DDBJ databases">
        <authorList>
            <person name="Sun Q."/>
            <person name="Mori K."/>
        </authorList>
    </citation>
    <scope>NUCLEOTIDE SEQUENCE [LARGE SCALE GENOMIC DNA]</scope>
    <source>
        <strain evidence="2 3">JCM 13503</strain>
    </source>
</reference>
<dbReference type="PROSITE" id="PS51257">
    <property type="entry name" value="PROKAR_LIPOPROTEIN"/>
    <property type="match status" value="1"/>
</dbReference>
<keyword evidence="1" id="KW-0472">Membrane</keyword>
<dbReference type="Proteomes" id="UP001589733">
    <property type="component" value="Unassembled WGS sequence"/>
</dbReference>
<name>A0ABV6B403_9DEIO</name>
<keyword evidence="1" id="KW-0812">Transmembrane</keyword>
<feature type="transmembrane region" description="Helical" evidence="1">
    <location>
        <begin position="12"/>
        <end position="30"/>
    </location>
</feature>
<keyword evidence="3" id="KW-1185">Reference proteome</keyword>
<dbReference type="EMBL" id="JBHLYR010000045">
    <property type="protein sequence ID" value="MFB9993128.1"/>
    <property type="molecule type" value="Genomic_DNA"/>
</dbReference>
<comment type="caution">
    <text evidence="2">The sequence shown here is derived from an EMBL/GenBank/DDBJ whole genome shotgun (WGS) entry which is preliminary data.</text>
</comment>
<protein>
    <recommendedName>
        <fullName evidence="4">YcxB-like protein domain-containing protein</fullName>
    </recommendedName>
</protein>
<proteinExistence type="predicted"/>
<keyword evidence="1" id="KW-1133">Transmembrane helix</keyword>
<feature type="transmembrane region" description="Helical" evidence="1">
    <location>
        <begin position="36"/>
        <end position="54"/>
    </location>
</feature>
<gene>
    <name evidence="2" type="ORF">ACFFLM_14240</name>
</gene>
<evidence type="ECO:0000256" key="1">
    <source>
        <dbReference type="SAM" id="Phobius"/>
    </source>
</evidence>